<proteinExistence type="predicted"/>
<sequence>SLEELEEQRKNKKLQRFSDWMEGQSSLLAFQAQWLKQTDFKQMMDSWITSASSVPNDDFEIVTHRSGSVLNANTILKMDMVTNFNVLLSNLPNNGTDLTLMLEADKDIVLDGGDLEFGYWNLYMEPKVGVASLAQPTVPVLRQVLQKRLQILPKETMKLDDTTMMSVSSVRSQQGNKDCDVLWVDLREEPVVYIKECPYVIRHVAQPFLRLSEFGDLEAKHLHEITQRLKHDIMEEARHYHNDILGHEEEVWRQLPLKGEWIPLDLDDLNAIQTPAQVVKNLRKQGYRIKQVFEMPTLDRLGKIITEHATKDVTFIFTCGNGRERSTVATILTILICYHADLLVFVGEDGQEAKGISLKQLSLEGSPKRHSYSQLLGSNSHLRRKMADAEKSVSPKQGEELNEGDAIEEPLVLAAESKLHKSKLTTSLQDKDGSDEKGNKNEPNSDDELDEDEPLRSEANKPISTATVAASATTTNTKSIVNDQKWLELSDNQHGKKINNNNPVSSNEKNDTILSTVSASASVSVTEFDNARKKENERTMDCRAVNSLIRVLRVGREIKNQVDAVIEHCSQNFNLRESIYEARDRYEQARTSKEDKKYLMEAVRYVLTYSSLICYNAYLFEHYHALNHNKTHEKKYELLSFQEWTSARPELGIWRKDIQDHPESALMFTEIENTPYADVFTQRTRLNVAGCAIPSTEAITQIVLFLDRQFKQKPAIIRWACLREVFFFFFFFLFIDIKYTMNE</sequence>
<evidence type="ECO:0008006" key="5">
    <source>
        <dbReference type="Google" id="ProtNLM"/>
    </source>
</evidence>
<evidence type="ECO:0000256" key="1">
    <source>
        <dbReference type="SAM" id="MobiDB-lite"/>
    </source>
</evidence>
<dbReference type="Gene3D" id="3.90.190.10">
    <property type="entry name" value="Protein tyrosine phosphatase superfamily"/>
    <property type="match status" value="1"/>
</dbReference>
<protein>
    <recommendedName>
        <fullName evidence="5">Tyrosine specific protein phosphatases domain-containing protein</fullName>
    </recommendedName>
</protein>
<keyword evidence="4" id="KW-1185">Reference proteome</keyword>
<evidence type="ECO:0000313" key="4">
    <source>
        <dbReference type="Proteomes" id="UP000023152"/>
    </source>
</evidence>
<dbReference type="InterPro" id="IPR029021">
    <property type="entry name" value="Prot-tyrosine_phosphatase-like"/>
</dbReference>
<evidence type="ECO:0000313" key="3">
    <source>
        <dbReference type="EMBL" id="ETO30423.1"/>
    </source>
</evidence>
<feature type="compositionally biased region" description="Basic and acidic residues" evidence="1">
    <location>
        <begin position="429"/>
        <end position="440"/>
    </location>
</feature>
<gene>
    <name evidence="3" type="ORF">RFI_06697</name>
</gene>
<feature type="region of interest" description="Disordered" evidence="1">
    <location>
        <begin position="423"/>
        <end position="476"/>
    </location>
</feature>
<feature type="transmembrane region" description="Helical" evidence="2">
    <location>
        <begin position="716"/>
        <end position="735"/>
    </location>
</feature>
<feature type="compositionally biased region" description="Basic and acidic residues" evidence="1">
    <location>
        <begin position="385"/>
        <end position="399"/>
    </location>
</feature>
<dbReference type="OrthoDB" id="66369at2759"/>
<dbReference type="EMBL" id="ASPP01005484">
    <property type="protein sequence ID" value="ETO30423.1"/>
    <property type="molecule type" value="Genomic_DNA"/>
</dbReference>
<keyword evidence="2" id="KW-1133">Transmembrane helix</keyword>
<keyword evidence="2" id="KW-0812">Transmembrane</keyword>
<dbReference type="Pfam" id="PF14566">
    <property type="entry name" value="PTPlike_phytase"/>
    <property type="match status" value="1"/>
</dbReference>
<name>X6NX29_RETFI</name>
<accession>X6NX29</accession>
<dbReference type="AlphaFoldDB" id="X6NX29"/>
<comment type="caution">
    <text evidence="3">The sequence shown here is derived from an EMBL/GenBank/DDBJ whole genome shotgun (WGS) entry which is preliminary data.</text>
</comment>
<organism evidence="3 4">
    <name type="scientific">Reticulomyxa filosa</name>
    <dbReference type="NCBI Taxonomy" id="46433"/>
    <lineage>
        <taxon>Eukaryota</taxon>
        <taxon>Sar</taxon>
        <taxon>Rhizaria</taxon>
        <taxon>Retaria</taxon>
        <taxon>Foraminifera</taxon>
        <taxon>Monothalamids</taxon>
        <taxon>Reticulomyxidae</taxon>
        <taxon>Reticulomyxa</taxon>
    </lineage>
</organism>
<evidence type="ECO:0000256" key="2">
    <source>
        <dbReference type="SAM" id="Phobius"/>
    </source>
</evidence>
<feature type="compositionally biased region" description="Acidic residues" evidence="1">
    <location>
        <begin position="444"/>
        <end position="453"/>
    </location>
</feature>
<feature type="compositionally biased region" description="Low complexity" evidence="1">
    <location>
        <begin position="465"/>
        <end position="476"/>
    </location>
</feature>
<dbReference type="SMART" id="SM01301">
    <property type="entry name" value="PTPlike_phytase"/>
    <property type="match status" value="1"/>
</dbReference>
<dbReference type="Proteomes" id="UP000023152">
    <property type="component" value="Unassembled WGS sequence"/>
</dbReference>
<reference evidence="3 4" key="1">
    <citation type="journal article" date="2013" name="Curr. Biol.">
        <title>The Genome of the Foraminiferan Reticulomyxa filosa.</title>
        <authorList>
            <person name="Glockner G."/>
            <person name="Hulsmann N."/>
            <person name="Schleicher M."/>
            <person name="Noegel A.A."/>
            <person name="Eichinger L."/>
            <person name="Gallinger C."/>
            <person name="Pawlowski J."/>
            <person name="Sierra R."/>
            <person name="Euteneuer U."/>
            <person name="Pillet L."/>
            <person name="Moustafa A."/>
            <person name="Platzer M."/>
            <person name="Groth M."/>
            <person name="Szafranski K."/>
            <person name="Schliwa M."/>
        </authorList>
    </citation>
    <scope>NUCLEOTIDE SEQUENCE [LARGE SCALE GENOMIC DNA]</scope>
</reference>
<feature type="non-terminal residue" evidence="3">
    <location>
        <position position="1"/>
    </location>
</feature>
<feature type="region of interest" description="Disordered" evidence="1">
    <location>
        <begin position="369"/>
        <end position="405"/>
    </location>
</feature>
<keyword evidence="2" id="KW-0472">Membrane</keyword>